<evidence type="ECO:0000313" key="2">
    <source>
        <dbReference type="Proteomes" id="UP001196413"/>
    </source>
</evidence>
<dbReference type="AlphaFoldDB" id="A0AAD5QS26"/>
<keyword evidence="2" id="KW-1185">Reference proteome</keyword>
<name>A0AAD5QS26_PARTN</name>
<accession>A0AAD5QS26</accession>
<proteinExistence type="predicted"/>
<comment type="caution">
    <text evidence="1">The sequence shown here is derived from an EMBL/GenBank/DDBJ whole genome shotgun (WGS) entry which is preliminary data.</text>
</comment>
<sequence>MDEARVPNHVDAKLRNGMLMYSTKCRCNVSDHKYHHGDWSRMMWQSVVDRAIRMPWSIQITFLRGNGDCRWKLKMNYTLS</sequence>
<organism evidence="1 2">
    <name type="scientific">Parelaphostrongylus tenuis</name>
    <name type="common">Meningeal worm</name>
    <dbReference type="NCBI Taxonomy" id="148309"/>
    <lineage>
        <taxon>Eukaryota</taxon>
        <taxon>Metazoa</taxon>
        <taxon>Ecdysozoa</taxon>
        <taxon>Nematoda</taxon>
        <taxon>Chromadorea</taxon>
        <taxon>Rhabditida</taxon>
        <taxon>Rhabditina</taxon>
        <taxon>Rhabditomorpha</taxon>
        <taxon>Strongyloidea</taxon>
        <taxon>Metastrongylidae</taxon>
        <taxon>Parelaphostrongylus</taxon>
    </lineage>
</organism>
<protein>
    <submittedName>
        <fullName evidence="1">Uncharacterized protein</fullName>
    </submittedName>
</protein>
<dbReference type="EMBL" id="JAHQIW010003793">
    <property type="protein sequence ID" value="KAJ1360177.1"/>
    <property type="molecule type" value="Genomic_DNA"/>
</dbReference>
<gene>
    <name evidence="1" type="ORF">KIN20_019091</name>
</gene>
<evidence type="ECO:0000313" key="1">
    <source>
        <dbReference type="EMBL" id="KAJ1360177.1"/>
    </source>
</evidence>
<reference evidence="1" key="1">
    <citation type="submission" date="2021-06" db="EMBL/GenBank/DDBJ databases">
        <title>Parelaphostrongylus tenuis whole genome reference sequence.</title>
        <authorList>
            <person name="Garwood T.J."/>
            <person name="Larsen P.A."/>
            <person name="Fountain-Jones N.M."/>
            <person name="Garbe J.R."/>
            <person name="Macchietto M.G."/>
            <person name="Kania S.A."/>
            <person name="Gerhold R.W."/>
            <person name="Richards J.E."/>
            <person name="Wolf T.M."/>
        </authorList>
    </citation>
    <scope>NUCLEOTIDE SEQUENCE</scope>
    <source>
        <strain evidence="1">MNPRO001-30</strain>
        <tissue evidence="1">Meninges</tissue>
    </source>
</reference>
<dbReference type="Proteomes" id="UP001196413">
    <property type="component" value="Unassembled WGS sequence"/>
</dbReference>